<dbReference type="EMBL" id="CM017658">
    <property type="protein sequence ID" value="TYI62125.1"/>
    <property type="molecule type" value="Genomic_DNA"/>
</dbReference>
<reference evidence="2 4" key="1">
    <citation type="submission" date="2019-07" db="EMBL/GenBank/DDBJ databases">
        <title>WGS assembly of Gossypium mustelinum.</title>
        <authorList>
            <person name="Chen Z.J."/>
            <person name="Sreedasyam A."/>
            <person name="Ando A."/>
            <person name="Song Q."/>
            <person name="De L."/>
            <person name="Hulse-Kemp A."/>
            <person name="Ding M."/>
            <person name="Ye W."/>
            <person name="Kirkbride R."/>
            <person name="Jenkins J."/>
            <person name="Plott C."/>
            <person name="Lovell J."/>
            <person name="Lin Y.-M."/>
            <person name="Vaughn R."/>
            <person name="Liu B."/>
            <person name="Li W."/>
            <person name="Simpson S."/>
            <person name="Scheffler B."/>
            <person name="Saski C."/>
            <person name="Grover C."/>
            <person name="Hu G."/>
            <person name="Conover J."/>
            <person name="Carlson J."/>
            <person name="Shu S."/>
            <person name="Boston L."/>
            <person name="Williams M."/>
            <person name="Peterson D."/>
            <person name="Mcgee K."/>
            <person name="Jones D."/>
            <person name="Wendel J."/>
            <person name="Stelly D."/>
            <person name="Grimwood J."/>
            <person name="Schmutz J."/>
        </authorList>
    </citation>
    <scope>NUCLEOTIDE SEQUENCE [LARGE SCALE GENOMIC DNA]</scope>
    <source>
        <strain evidence="2">1408120.09</strain>
    </source>
</reference>
<dbReference type="Proteomes" id="UP000323597">
    <property type="component" value="Chromosome D10"/>
</dbReference>
<organism evidence="2 4">
    <name type="scientific">Gossypium mustelinum</name>
    <name type="common">Cotton</name>
    <name type="synonym">Gossypium caicoense</name>
    <dbReference type="NCBI Taxonomy" id="34275"/>
    <lineage>
        <taxon>Eukaryota</taxon>
        <taxon>Viridiplantae</taxon>
        <taxon>Streptophyta</taxon>
        <taxon>Embryophyta</taxon>
        <taxon>Tracheophyta</taxon>
        <taxon>Spermatophyta</taxon>
        <taxon>Magnoliopsida</taxon>
        <taxon>eudicotyledons</taxon>
        <taxon>Gunneridae</taxon>
        <taxon>Pentapetalae</taxon>
        <taxon>rosids</taxon>
        <taxon>malvids</taxon>
        <taxon>Malvales</taxon>
        <taxon>Malvaceae</taxon>
        <taxon>Malvoideae</taxon>
        <taxon>Gossypium</taxon>
    </lineage>
</organism>
<feature type="transmembrane region" description="Helical" evidence="1">
    <location>
        <begin position="20"/>
        <end position="38"/>
    </location>
</feature>
<keyword evidence="1" id="KW-0472">Membrane</keyword>
<evidence type="ECO:0000313" key="3">
    <source>
        <dbReference type="EMBL" id="TYI62125.1"/>
    </source>
</evidence>
<keyword evidence="1" id="KW-0812">Transmembrane</keyword>
<dbReference type="EMBL" id="CM017658">
    <property type="protein sequence ID" value="TYI62122.1"/>
    <property type="molecule type" value="Genomic_DNA"/>
</dbReference>
<dbReference type="AlphaFoldDB" id="A0A5D2TB80"/>
<evidence type="ECO:0000313" key="2">
    <source>
        <dbReference type="EMBL" id="TYI62122.1"/>
    </source>
</evidence>
<name>A0A5D2TB80_GOSMU</name>
<evidence type="ECO:0000256" key="1">
    <source>
        <dbReference type="SAM" id="Phobius"/>
    </source>
</evidence>
<evidence type="ECO:0000313" key="4">
    <source>
        <dbReference type="Proteomes" id="UP000323597"/>
    </source>
</evidence>
<protein>
    <submittedName>
        <fullName evidence="2">Uncharacterized protein</fullName>
    </submittedName>
</protein>
<keyword evidence="4" id="KW-1185">Reference proteome</keyword>
<proteinExistence type="predicted"/>
<sequence length="76" mass="8117">MVLIQELKQKLLLMNMVDGVGVILGLCSGSIVASGFLCKSKDKTLEMKTITLVKGSIASKADDNSKAFLRRALTSS</sequence>
<accession>A0A5D2TB80</accession>
<keyword evidence="1" id="KW-1133">Transmembrane helix</keyword>
<gene>
    <name evidence="2" type="ORF">E1A91_D10G223300v1</name>
    <name evidence="3" type="ORF">E1A91_D10G223600v1</name>
</gene>